<keyword evidence="2" id="KW-1185">Reference proteome</keyword>
<dbReference type="Proteomes" id="UP000010556">
    <property type="component" value="Unassembled WGS sequence"/>
</dbReference>
<reference evidence="2" key="1">
    <citation type="journal article" date="2013" name="Science">
        <title>Comparative analysis of bat genomes provides insight into the evolution of flight and immunity.</title>
        <authorList>
            <person name="Zhang G."/>
            <person name="Cowled C."/>
            <person name="Shi Z."/>
            <person name="Huang Z."/>
            <person name="Bishop-Lilly K.A."/>
            <person name="Fang X."/>
            <person name="Wynne J.W."/>
            <person name="Xiong Z."/>
            <person name="Baker M.L."/>
            <person name="Zhao W."/>
            <person name="Tachedjian M."/>
            <person name="Zhu Y."/>
            <person name="Zhou P."/>
            <person name="Jiang X."/>
            <person name="Ng J."/>
            <person name="Yang L."/>
            <person name="Wu L."/>
            <person name="Xiao J."/>
            <person name="Feng Y."/>
            <person name="Chen Y."/>
            <person name="Sun X."/>
            <person name="Zhang Y."/>
            <person name="Marsh G.A."/>
            <person name="Crameri G."/>
            <person name="Broder C.C."/>
            <person name="Frey K.G."/>
            <person name="Wang L.F."/>
            <person name="Wang J."/>
        </authorList>
    </citation>
    <scope>NUCLEOTIDE SEQUENCE [LARGE SCALE GENOMIC DNA]</scope>
</reference>
<protein>
    <submittedName>
        <fullName evidence="1">Uncharacterized protein</fullName>
    </submittedName>
</protein>
<gene>
    <name evidence="1" type="ORF">MDA_GLEAN10008929</name>
</gene>
<proteinExistence type="predicted"/>
<name>L5M5C1_MYODS</name>
<evidence type="ECO:0000313" key="1">
    <source>
        <dbReference type="EMBL" id="ELK33561.1"/>
    </source>
</evidence>
<organism evidence="1 2">
    <name type="scientific">Myotis davidii</name>
    <name type="common">David's myotis</name>
    <dbReference type="NCBI Taxonomy" id="225400"/>
    <lineage>
        <taxon>Eukaryota</taxon>
        <taxon>Metazoa</taxon>
        <taxon>Chordata</taxon>
        <taxon>Craniata</taxon>
        <taxon>Vertebrata</taxon>
        <taxon>Euteleostomi</taxon>
        <taxon>Mammalia</taxon>
        <taxon>Eutheria</taxon>
        <taxon>Laurasiatheria</taxon>
        <taxon>Chiroptera</taxon>
        <taxon>Yangochiroptera</taxon>
        <taxon>Vespertilionidae</taxon>
        <taxon>Myotis</taxon>
    </lineage>
</organism>
<accession>L5M5C1</accession>
<evidence type="ECO:0000313" key="2">
    <source>
        <dbReference type="Proteomes" id="UP000010556"/>
    </source>
</evidence>
<dbReference type="EMBL" id="KB104097">
    <property type="protein sequence ID" value="ELK33561.1"/>
    <property type="molecule type" value="Genomic_DNA"/>
</dbReference>
<dbReference type="AlphaFoldDB" id="L5M5C1"/>
<sequence length="177" mass="19357">MFNRKGAIAKPAPMDLQRRWGVQTFRFLASVMSRESSSKWIDEKYYEQRLFMSGCYSKTRGPVHKIRALGGGSLSLACALSQSWSPWGTSDCRLRPTPCGLSLQSDILSAVVEAGEAPTTTSVLTSYEWLLAEQCSPCGSAPMLSIFPTVMVLKAKKETPDATPLPCKIKANAVFEG</sequence>